<keyword evidence="8 16" id="KW-0560">Oxidoreductase</keyword>
<evidence type="ECO:0000256" key="3">
    <source>
        <dbReference type="ARBA" id="ARBA00012313"/>
    </source>
</evidence>
<keyword evidence="9 16" id="KW-0408">Iron</keyword>
<evidence type="ECO:0000256" key="9">
    <source>
        <dbReference type="ARBA" id="ARBA00023004"/>
    </source>
</evidence>
<dbReference type="PANTHER" id="PTHR31517">
    <property type="match status" value="1"/>
</dbReference>
<dbReference type="GO" id="GO:0140825">
    <property type="term" value="F:lactoperoxidase activity"/>
    <property type="evidence" value="ECO:0007669"/>
    <property type="project" value="UniProtKB-EC"/>
</dbReference>
<evidence type="ECO:0000256" key="14">
    <source>
        <dbReference type="PIRSR" id="PIRSR600823-4"/>
    </source>
</evidence>
<accession>A0AAP0B3F7</accession>
<feature type="binding site" evidence="13">
    <location>
        <position position="70"/>
    </location>
    <ligand>
        <name>Ca(2+)</name>
        <dbReference type="ChEBI" id="CHEBI:29108"/>
        <label>1</label>
    </ligand>
</feature>
<sequence>MHSNHTLLISISILFFLSHSSFSSPLSPLFYSLSCPNTEFLVRASIRSAAGDDPSLPGKLLRLLFHDCIVQGCDASVLVAGNGTERSDPANRSLGGFEVLESTKRLLDLFCPGVVSCADVLVLAARDAVALAGGPSVEVPLGRRDSRVSLESNVRPNMVDTSFSLDEMSKLFSSKGLTMDDLVALSENYAMELIQKCPANANPSVTVNDDPVTPTLFDNQYYINLLNRTGLFLSDSILLRDPRTREKIESFAKNQDEFFASWAESFVKLTSIGVKTGGEGGIRSSCSSLNG</sequence>
<dbReference type="EMBL" id="JBBWWQ010000016">
    <property type="protein sequence ID" value="KAK8925893.1"/>
    <property type="molecule type" value="Genomic_DNA"/>
</dbReference>
<dbReference type="PROSITE" id="PS50873">
    <property type="entry name" value="PEROXIDASE_4"/>
    <property type="match status" value="1"/>
</dbReference>
<keyword evidence="10 15" id="KW-1015">Disulfide bond</keyword>
<feature type="binding site" evidence="13">
    <location>
        <position position="218"/>
    </location>
    <ligand>
        <name>Ca(2+)</name>
        <dbReference type="ChEBI" id="CHEBI:29108"/>
        <label>2</label>
    </ligand>
</feature>
<organism evidence="18 19">
    <name type="scientific">Platanthera zijinensis</name>
    <dbReference type="NCBI Taxonomy" id="2320716"/>
    <lineage>
        <taxon>Eukaryota</taxon>
        <taxon>Viridiplantae</taxon>
        <taxon>Streptophyta</taxon>
        <taxon>Embryophyta</taxon>
        <taxon>Tracheophyta</taxon>
        <taxon>Spermatophyta</taxon>
        <taxon>Magnoliopsida</taxon>
        <taxon>Liliopsida</taxon>
        <taxon>Asparagales</taxon>
        <taxon>Orchidaceae</taxon>
        <taxon>Orchidoideae</taxon>
        <taxon>Orchideae</taxon>
        <taxon>Orchidinae</taxon>
        <taxon>Platanthera</taxon>
    </lineage>
</organism>
<dbReference type="GO" id="GO:0005576">
    <property type="term" value="C:extracellular region"/>
    <property type="evidence" value="ECO:0007669"/>
    <property type="project" value="UniProtKB-SubCell"/>
</dbReference>
<feature type="binding site" evidence="13">
    <location>
        <position position="85"/>
    </location>
    <ligand>
        <name>Ca(2+)</name>
        <dbReference type="ChEBI" id="CHEBI:29108"/>
        <label>1</label>
    </ligand>
</feature>
<dbReference type="PRINTS" id="PR00458">
    <property type="entry name" value="PEROXIDASE"/>
</dbReference>
<keyword evidence="19" id="KW-1185">Reference proteome</keyword>
<feature type="active site" description="Proton acceptor" evidence="12">
    <location>
        <position position="66"/>
    </location>
</feature>
<dbReference type="GO" id="GO:0020037">
    <property type="term" value="F:heme binding"/>
    <property type="evidence" value="ECO:0007669"/>
    <property type="project" value="UniProtKB-UniRule"/>
</dbReference>
<comment type="cofactor">
    <cofactor evidence="13 16">
        <name>Ca(2+)</name>
        <dbReference type="ChEBI" id="CHEBI:29108"/>
    </cofactor>
    <text evidence="13 16">Binds 2 calcium ions per subunit.</text>
</comment>
<evidence type="ECO:0000256" key="7">
    <source>
        <dbReference type="ARBA" id="ARBA00022837"/>
    </source>
</evidence>
<comment type="function">
    <text evidence="2">Removal of H(2)O(2), oxidation of toxic reductants, biosynthesis and degradation of lignin, suberization, auxin catabolism, response to environmental stresses such as wounding, pathogen attack and oxidative stress. These functions might be dependent on each isozyme/isoform in each plant tissue.</text>
</comment>
<dbReference type="InterPro" id="IPR002016">
    <property type="entry name" value="Haem_peroxidase"/>
</dbReference>
<keyword evidence="16" id="KW-0964">Secreted</keyword>
<name>A0AAP0B3F7_9ASPA</name>
<evidence type="ECO:0000259" key="17">
    <source>
        <dbReference type="PROSITE" id="PS50873"/>
    </source>
</evidence>
<evidence type="ECO:0000256" key="1">
    <source>
        <dbReference type="ARBA" id="ARBA00000189"/>
    </source>
</evidence>
<feature type="binding site" evidence="13">
    <location>
        <position position="76"/>
    </location>
    <ligand>
        <name>Ca(2+)</name>
        <dbReference type="ChEBI" id="CHEBI:29108"/>
        <label>1</label>
    </ligand>
</feature>
<keyword evidence="4 16" id="KW-0575">Peroxidase</keyword>
<evidence type="ECO:0000256" key="5">
    <source>
        <dbReference type="ARBA" id="ARBA00022617"/>
    </source>
</evidence>
<evidence type="ECO:0000256" key="10">
    <source>
        <dbReference type="ARBA" id="ARBA00023157"/>
    </source>
</evidence>
<dbReference type="Gene3D" id="1.10.520.10">
    <property type="match status" value="2"/>
</dbReference>
<feature type="disulfide bond" evidence="15">
    <location>
        <begin position="117"/>
        <end position="286"/>
    </location>
</feature>
<dbReference type="FunFam" id="1.10.520.10:FF:000008">
    <property type="entry name" value="Peroxidase"/>
    <property type="match status" value="1"/>
</dbReference>
<dbReference type="CDD" id="cd00693">
    <property type="entry name" value="secretory_peroxidase"/>
    <property type="match status" value="1"/>
</dbReference>
<evidence type="ECO:0000256" key="13">
    <source>
        <dbReference type="PIRSR" id="PIRSR600823-3"/>
    </source>
</evidence>
<feature type="disulfide bond" evidence="15">
    <location>
        <begin position="68"/>
        <end position="73"/>
    </location>
</feature>
<feature type="binding site" evidence="13">
    <location>
        <position position="74"/>
    </location>
    <ligand>
        <name>Ca(2+)</name>
        <dbReference type="ChEBI" id="CHEBI:29108"/>
        <label>1</label>
    </ligand>
</feature>
<evidence type="ECO:0000256" key="11">
    <source>
        <dbReference type="ARBA" id="ARBA00023324"/>
    </source>
</evidence>
<evidence type="ECO:0000256" key="12">
    <source>
        <dbReference type="PIRSR" id="PIRSR600823-1"/>
    </source>
</evidence>
<comment type="catalytic activity">
    <reaction evidence="1 16">
        <text>2 a phenolic donor + H2O2 = 2 a phenolic radical donor + 2 H2O</text>
        <dbReference type="Rhea" id="RHEA:56136"/>
        <dbReference type="ChEBI" id="CHEBI:15377"/>
        <dbReference type="ChEBI" id="CHEBI:16240"/>
        <dbReference type="ChEBI" id="CHEBI:139520"/>
        <dbReference type="ChEBI" id="CHEBI:139521"/>
        <dbReference type="EC" id="1.11.1.7"/>
    </reaction>
</comment>
<keyword evidence="11 16" id="KW-0376">Hydrogen peroxide</keyword>
<evidence type="ECO:0000256" key="6">
    <source>
        <dbReference type="ARBA" id="ARBA00022723"/>
    </source>
</evidence>
<proteinExistence type="inferred from homology"/>
<feature type="binding site" evidence="13">
    <location>
        <position position="210"/>
    </location>
    <ligand>
        <name>Ca(2+)</name>
        <dbReference type="ChEBI" id="CHEBI:29108"/>
        <label>2</label>
    </ligand>
</feature>
<dbReference type="GO" id="GO:0042744">
    <property type="term" value="P:hydrogen peroxide catabolic process"/>
    <property type="evidence" value="ECO:0007669"/>
    <property type="project" value="UniProtKB-KW"/>
</dbReference>
<keyword evidence="7 13" id="KW-0106">Calcium</keyword>
<dbReference type="AlphaFoldDB" id="A0AAP0B3F7"/>
<feature type="domain" description="Plant heme peroxidase family profile" evidence="17">
    <location>
        <begin position="25"/>
        <end position="290"/>
    </location>
</feature>
<dbReference type="Proteomes" id="UP001418222">
    <property type="component" value="Unassembled WGS sequence"/>
</dbReference>
<keyword evidence="16" id="KW-0732">Signal</keyword>
<comment type="caution">
    <text evidence="18">The sequence shown here is derived from an EMBL/GenBank/DDBJ whole genome shotgun (WGS) entry which is preliminary data.</text>
</comment>
<protein>
    <recommendedName>
        <fullName evidence="3 16">Peroxidase</fullName>
        <ecNumber evidence="3 16">1.11.1.7</ecNumber>
    </recommendedName>
</protein>
<comment type="cofactor">
    <cofactor evidence="16">
        <name>heme b</name>
        <dbReference type="ChEBI" id="CHEBI:60344"/>
    </cofactor>
    <text evidence="16">Binds 1 heme b (iron(II)-protoporphyrin IX) group per subunit.</text>
</comment>
<reference evidence="18 19" key="1">
    <citation type="journal article" date="2022" name="Nat. Plants">
        <title>Genomes of leafy and leafless Platanthera orchids illuminate the evolution of mycoheterotrophy.</title>
        <authorList>
            <person name="Li M.H."/>
            <person name="Liu K.W."/>
            <person name="Li Z."/>
            <person name="Lu H.C."/>
            <person name="Ye Q.L."/>
            <person name="Zhang D."/>
            <person name="Wang J.Y."/>
            <person name="Li Y.F."/>
            <person name="Zhong Z.M."/>
            <person name="Liu X."/>
            <person name="Yu X."/>
            <person name="Liu D.K."/>
            <person name="Tu X.D."/>
            <person name="Liu B."/>
            <person name="Hao Y."/>
            <person name="Liao X.Y."/>
            <person name="Jiang Y.T."/>
            <person name="Sun W.H."/>
            <person name="Chen J."/>
            <person name="Chen Y.Q."/>
            <person name="Ai Y."/>
            <person name="Zhai J.W."/>
            <person name="Wu S.S."/>
            <person name="Zhou Z."/>
            <person name="Hsiao Y.Y."/>
            <person name="Wu W.L."/>
            <person name="Chen Y.Y."/>
            <person name="Lin Y.F."/>
            <person name="Hsu J.L."/>
            <person name="Li C.Y."/>
            <person name="Wang Z.W."/>
            <person name="Zhao X."/>
            <person name="Zhong W.Y."/>
            <person name="Ma X.K."/>
            <person name="Ma L."/>
            <person name="Huang J."/>
            <person name="Chen G.Z."/>
            <person name="Huang M.Z."/>
            <person name="Huang L."/>
            <person name="Peng D.H."/>
            <person name="Luo Y.B."/>
            <person name="Zou S.Q."/>
            <person name="Chen S.P."/>
            <person name="Lan S."/>
            <person name="Tsai W.C."/>
            <person name="Van de Peer Y."/>
            <person name="Liu Z.J."/>
        </authorList>
    </citation>
    <scope>NUCLEOTIDE SEQUENCE [LARGE SCALE GENOMIC DNA]</scope>
    <source>
        <strain evidence="18">Lor287</strain>
    </source>
</reference>
<dbReference type="Gene3D" id="1.10.420.10">
    <property type="entry name" value="Peroxidase, domain 2"/>
    <property type="match status" value="2"/>
</dbReference>
<dbReference type="GO" id="GO:0046872">
    <property type="term" value="F:metal ion binding"/>
    <property type="evidence" value="ECO:0007669"/>
    <property type="project" value="UniProtKB-UniRule"/>
</dbReference>
<evidence type="ECO:0000256" key="15">
    <source>
        <dbReference type="PIRSR" id="PIRSR600823-5"/>
    </source>
</evidence>
<feature type="signal peptide" evidence="16">
    <location>
        <begin position="1"/>
        <end position="23"/>
    </location>
</feature>
<evidence type="ECO:0000313" key="18">
    <source>
        <dbReference type="EMBL" id="KAK8925893.1"/>
    </source>
</evidence>
<feature type="chain" id="PRO_5042671650" description="Peroxidase" evidence="16">
    <location>
        <begin position="24"/>
        <end position="291"/>
    </location>
</feature>
<feature type="binding site" evidence="13">
    <location>
        <position position="213"/>
    </location>
    <ligand>
        <name>Ca(2+)</name>
        <dbReference type="ChEBI" id="CHEBI:29108"/>
        <label>2</label>
    </ligand>
</feature>
<feature type="site" description="Transition state stabilizer" evidence="14">
    <location>
        <position position="62"/>
    </location>
</feature>
<keyword evidence="5 16" id="KW-0349">Heme</keyword>
<gene>
    <name evidence="18" type="primary">PER18</name>
    <name evidence="18" type="ORF">KSP39_PZI018580</name>
</gene>
<dbReference type="PANTHER" id="PTHR31517:SF17">
    <property type="entry name" value="PEROXIDASE 6"/>
    <property type="match status" value="1"/>
</dbReference>
<dbReference type="SUPFAM" id="SSF48113">
    <property type="entry name" value="Heme-dependent peroxidases"/>
    <property type="match status" value="1"/>
</dbReference>
<feature type="binding site" evidence="13">
    <location>
        <position position="72"/>
    </location>
    <ligand>
        <name>Ca(2+)</name>
        <dbReference type="ChEBI" id="CHEBI:29108"/>
        <label>1</label>
    </ligand>
</feature>
<comment type="subcellular location">
    <subcellularLocation>
        <location evidence="16">Secreted</location>
    </subcellularLocation>
</comment>
<dbReference type="Pfam" id="PF00141">
    <property type="entry name" value="peroxidase"/>
    <property type="match status" value="1"/>
</dbReference>
<evidence type="ECO:0000256" key="4">
    <source>
        <dbReference type="ARBA" id="ARBA00022559"/>
    </source>
</evidence>
<keyword evidence="6 13" id="KW-0479">Metal-binding</keyword>
<dbReference type="InterPro" id="IPR010255">
    <property type="entry name" value="Haem_peroxidase_sf"/>
</dbReference>
<evidence type="ECO:0000256" key="2">
    <source>
        <dbReference type="ARBA" id="ARBA00002322"/>
    </source>
</evidence>
<evidence type="ECO:0000256" key="16">
    <source>
        <dbReference type="RuleBase" id="RU362060"/>
    </source>
</evidence>
<dbReference type="PRINTS" id="PR00461">
    <property type="entry name" value="PLPEROXIDASE"/>
</dbReference>
<dbReference type="InterPro" id="IPR000823">
    <property type="entry name" value="Peroxidase_pln"/>
</dbReference>
<evidence type="ECO:0000256" key="8">
    <source>
        <dbReference type="ARBA" id="ARBA00023002"/>
    </source>
</evidence>
<comment type="similarity">
    <text evidence="16">Belongs to the peroxidase family. Classical plant (class III) peroxidase subfamily.</text>
</comment>
<evidence type="ECO:0000313" key="19">
    <source>
        <dbReference type="Proteomes" id="UP001418222"/>
    </source>
</evidence>
<dbReference type="EC" id="1.11.1.7" evidence="3 16"/>
<feature type="binding site" evidence="13">
    <location>
        <position position="67"/>
    </location>
    <ligand>
        <name>Ca(2+)</name>
        <dbReference type="ChEBI" id="CHEBI:29108"/>
        <label>1</label>
    </ligand>
</feature>
<dbReference type="InterPro" id="IPR033905">
    <property type="entry name" value="Secretory_peroxidase"/>
</dbReference>
<feature type="disulfide bond" evidence="15">
    <location>
        <begin position="35"/>
        <end position="111"/>
    </location>
</feature>
<dbReference type="GO" id="GO:0006979">
    <property type="term" value="P:response to oxidative stress"/>
    <property type="evidence" value="ECO:0007669"/>
    <property type="project" value="UniProtKB-UniRule"/>
</dbReference>